<dbReference type="AlphaFoldDB" id="A0AA39YCK8"/>
<evidence type="ECO:0008006" key="5">
    <source>
        <dbReference type="Google" id="ProtNLM"/>
    </source>
</evidence>
<dbReference type="Pfam" id="PF11911">
    <property type="entry name" value="DUF3429"/>
    <property type="match status" value="1"/>
</dbReference>
<feature type="compositionally biased region" description="Basic and acidic residues" evidence="1">
    <location>
        <begin position="71"/>
        <end position="80"/>
    </location>
</feature>
<proteinExistence type="predicted"/>
<comment type="caution">
    <text evidence="3">The sequence shown here is derived from an EMBL/GenBank/DDBJ whole genome shotgun (WGS) entry which is preliminary data.</text>
</comment>
<sequence length="423" mass="47877">MLRTTRPLLSANKLGLAGRAPQARQTQLRHSTAPSPHLRLVQCKVPTSRPIPLVLRTAYSSKSSPLQPTPREIKEHEKKVAQQPVEARPDEVSTVSSVRPLLERSQAPKKETDEDFLKSLKGDVHTFQEAFALQNVPREPYALGLAGTLPYMGTSIATLYLSWNLNTDWPTSSNFLNHILLSHESATYYLHLLEPIQVGYGAVILSFLGAIHWGLEFAEKNASHNRTRFRYALGVAAPAVAWPTVFMPVEWALTTQFLGFTFLYLADSRATTRGWAPQWYGTYRWVLTAVVGAAIFISLVGRAKVGEDRARLRSSELQDLLRQSAPTDNKKHDWAKEEEEERIKLKKEKEEEEKRKQEEEKKKQEEEKKKKQDEKKGGKGGKKDAKEPEGDQTRRKDDNANKNVGEDKETGEGKRESEKGKKE</sequence>
<dbReference type="PANTHER" id="PTHR15887:SF1">
    <property type="entry name" value="TRANSMEMBRANE PROTEIN 69"/>
    <property type="match status" value="1"/>
</dbReference>
<feature type="transmembrane region" description="Helical" evidence="2">
    <location>
        <begin position="239"/>
        <end position="265"/>
    </location>
</feature>
<keyword evidence="4" id="KW-1185">Reference proteome</keyword>
<gene>
    <name evidence="3" type="ORF">B0T16DRAFT_371781</name>
</gene>
<organism evidence="3 4">
    <name type="scientific">Cercophora newfieldiana</name>
    <dbReference type="NCBI Taxonomy" id="92897"/>
    <lineage>
        <taxon>Eukaryota</taxon>
        <taxon>Fungi</taxon>
        <taxon>Dikarya</taxon>
        <taxon>Ascomycota</taxon>
        <taxon>Pezizomycotina</taxon>
        <taxon>Sordariomycetes</taxon>
        <taxon>Sordariomycetidae</taxon>
        <taxon>Sordariales</taxon>
        <taxon>Lasiosphaeriaceae</taxon>
        <taxon>Cercophora</taxon>
    </lineage>
</organism>
<feature type="compositionally biased region" description="Basic and acidic residues" evidence="1">
    <location>
        <begin position="328"/>
        <end position="423"/>
    </location>
</feature>
<reference evidence="3" key="1">
    <citation type="submission" date="2023-06" db="EMBL/GenBank/DDBJ databases">
        <title>Genome-scale phylogeny and comparative genomics of the fungal order Sordariales.</title>
        <authorList>
            <consortium name="Lawrence Berkeley National Laboratory"/>
            <person name="Hensen N."/>
            <person name="Bonometti L."/>
            <person name="Westerberg I."/>
            <person name="Brannstrom I.O."/>
            <person name="Guillou S."/>
            <person name="Cros-Aarteil S."/>
            <person name="Calhoun S."/>
            <person name="Haridas S."/>
            <person name="Kuo A."/>
            <person name="Mondo S."/>
            <person name="Pangilinan J."/>
            <person name="Riley R."/>
            <person name="Labutti K."/>
            <person name="Andreopoulos B."/>
            <person name="Lipzen A."/>
            <person name="Chen C."/>
            <person name="Yanf M."/>
            <person name="Daum C."/>
            <person name="Ng V."/>
            <person name="Clum A."/>
            <person name="Steindorff A."/>
            <person name="Ohm R."/>
            <person name="Martin F."/>
            <person name="Silar P."/>
            <person name="Natvig D."/>
            <person name="Lalanne C."/>
            <person name="Gautier V."/>
            <person name="Ament-Velasquez S.L."/>
            <person name="Kruys A."/>
            <person name="Hutchinson M.I."/>
            <person name="Powell A.J."/>
            <person name="Barry K."/>
            <person name="Miller A.N."/>
            <person name="Grigoriev I.V."/>
            <person name="Debuchy R."/>
            <person name="Gladieux P."/>
            <person name="Thoren M.H."/>
            <person name="Johannesson H."/>
        </authorList>
    </citation>
    <scope>NUCLEOTIDE SEQUENCE</scope>
    <source>
        <strain evidence="3">SMH2532-1</strain>
    </source>
</reference>
<dbReference type="InterPro" id="IPR021836">
    <property type="entry name" value="DUF3429"/>
</dbReference>
<protein>
    <recommendedName>
        <fullName evidence="5">Mitochondrial inner membrane protein 1</fullName>
    </recommendedName>
</protein>
<dbReference type="Proteomes" id="UP001174936">
    <property type="component" value="Unassembled WGS sequence"/>
</dbReference>
<evidence type="ECO:0000256" key="2">
    <source>
        <dbReference type="SAM" id="Phobius"/>
    </source>
</evidence>
<evidence type="ECO:0000313" key="3">
    <source>
        <dbReference type="EMBL" id="KAK0648987.1"/>
    </source>
</evidence>
<evidence type="ECO:0000256" key="1">
    <source>
        <dbReference type="SAM" id="MobiDB-lite"/>
    </source>
</evidence>
<feature type="region of interest" description="Disordered" evidence="1">
    <location>
        <begin position="1"/>
        <end position="35"/>
    </location>
</feature>
<evidence type="ECO:0000313" key="4">
    <source>
        <dbReference type="Proteomes" id="UP001174936"/>
    </source>
</evidence>
<feature type="compositionally biased region" description="Polar residues" evidence="1">
    <location>
        <begin position="23"/>
        <end position="34"/>
    </location>
</feature>
<feature type="transmembrane region" description="Helical" evidence="2">
    <location>
        <begin position="198"/>
        <end position="218"/>
    </location>
</feature>
<keyword evidence="2" id="KW-0812">Transmembrane</keyword>
<keyword evidence="2" id="KW-0472">Membrane</keyword>
<feature type="transmembrane region" description="Helical" evidence="2">
    <location>
        <begin position="285"/>
        <end position="303"/>
    </location>
</feature>
<keyword evidence="2" id="KW-1133">Transmembrane helix</keyword>
<feature type="region of interest" description="Disordered" evidence="1">
    <location>
        <begin position="57"/>
        <end position="113"/>
    </location>
</feature>
<feature type="region of interest" description="Disordered" evidence="1">
    <location>
        <begin position="321"/>
        <end position="423"/>
    </location>
</feature>
<name>A0AA39YCK8_9PEZI</name>
<dbReference type="PANTHER" id="PTHR15887">
    <property type="entry name" value="TRANSMEMBRANE PROTEIN 69"/>
    <property type="match status" value="1"/>
</dbReference>
<accession>A0AA39YCK8</accession>
<feature type="transmembrane region" description="Helical" evidence="2">
    <location>
        <begin position="141"/>
        <end position="163"/>
    </location>
</feature>
<dbReference type="EMBL" id="JAULSV010000003">
    <property type="protein sequence ID" value="KAK0648987.1"/>
    <property type="molecule type" value="Genomic_DNA"/>
</dbReference>